<feature type="modified residue" description="4-aspartylphosphate" evidence="5">
    <location>
        <position position="59"/>
    </location>
</feature>
<dbReference type="SMART" id="SM00448">
    <property type="entry name" value="REC"/>
    <property type="match status" value="1"/>
</dbReference>
<dbReference type="Gene3D" id="3.40.50.2300">
    <property type="match status" value="1"/>
</dbReference>
<keyword evidence="1" id="KW-0963">Cytoplasm</keyword>
<dbReference type="Pfam" id="PF04397">
    <property type="entry name" value="LytTR"/>
    <property type="match status" value="1"/>
</dbReference>
<dbReference type="SMART" id="SM00850">
    <property type="entry name" value="LytTR"/>
    <property type="match status" value="1"/>
</dbReference>
<protein>
    <submittedName>
        <fullName evidence="8">LytTR family DNA-binding domain-containing protein</fullName>
    </submittedName>
    <submittedName>
        <fullName evidence="9">Two component transcriptional regulator, LytTR family protein</fullName>
    </submittedName>
</protein>
<dbReference type="Proteomes" id="UP000254807">
    <property type="component" value="Unassembled WGS sequence"/>
</dbReference>
<dbReference type="Proteomes" id="UP001183682">
    <property type="component" value="Unassembled WGS sequence"/>
</dbReference>
<evidence type="ECO:0000313" key="8">
    <source>
        <dbReference type="EMBL" id="MDT2691399.1"/>
    </source>
</evidence>
<keyword evidence="10" id="KW-1185">Reference proteome</keyword>
<evidence type="ECO:0000313" key="10">
    <source>
        <dbReference type="Proteomes" id="UP000254807"/>
    </source>
</evidence>
<keyword evidence="5" id="KW-0597">Phosphoprotein</keyword>
<sequence length="249" mass="29062">MINIAIVEDNLHHLMRLESILYDLSKEMHIKINIVSSASIEEYQAQLSEKTVYDLYFLDLEIDNNKNKGFELAKHIRSYNPYGTIVFITTLSEAMPLVFRNHVSALDFITKDNSESIFRERVKECLKYVLSKNQRQKVEEILSYSYQGRTGIHIPFSDILFIQTAPTSHKLILFGVNFRKEFYGTIADILKLDINHCFQQVDRSTIINIDNVIEVNSREREVLFYEGTSCSISRLRIKALIEKLKEKEE</sequence>
<dbReference type="Gene3D" id="2.40.50.1020">
    <property type="entry name" value="LytTr DNA-binding domain"/>
    <property type="match status" value="1"/>
</dbReference>
<dbReference type="InterPro" id="IPR001789">
    <property type="entry name" value="Sig_transdc_resp-reg_receiver"/>
</dbReference>
<dbReference type="PROSITE" id="PS50110">
    <property type="entry name" value="RESPONSE_REGULATORY"/>
    <property type="match status" value="1"/>
</dbReference>
<dbReference type="CDD" id="cd17533">
    <property type="entry name" value="REC_LytTR_AgrA-like"/>
    <property type="match status" value="1"/>
</dbReference>
<name>A0A376H2C4_ENTGA</name>
<dbReference type="SUPFAM" id="SSF52172">
    <property type="entry name" value="CheY-like"/>
    <property type="match status" value="1"/>
</dbReference>
<feature type="domain" description="HTH LytTR-type" evidence="7">
    <location>
        <begin position="142"/>
        <end position="246"/>
    </location>
</feature>
<evidence type="ECO:0000256" key="5">
    <source>
        <dbReference type="PROSITE-ProRule" id="PRU00169"/>
    </source>
</evidence>
<evidence type="ECO:0000259" key="7">
    <source>
        <dbReference type="PROSITE" id="PS50930"/>
    </source>
</evidence>
<keyword evidence="2" id="KW-0902">Two-component regulatory system</keyword>
<accession>A0A376H2C4</accession>
<dbReference type="PANTHER" id="PTHR37299">
    <property type="entry name" value="TRANSCRIPTIONAL REGULATOR-RELATED"/>
    <property type="match status" value="1"/>
</dbReference>
<feature type="domain" description="Response regulatory" evidence="6">
    <location>
        <begin position="3"/>
        <end position="126"/>
    </location>
</feature>
<keyword evidence="3" id="KW-0010">Activator</keyword>
<dbReference type="InterPro" id="IPR046947">
    <property type="entry name" value="LytR-like"/>
</dbReference>
<evidence type="ECO:0000256" key="2">
    <source>
        <dbReference type="ARBA" id="ARBA00023012"/>
    </source>
</evidence>
<dbReference type="PANTHER" id="PTHR37299:SF3">
    <property type="entry name" value="STAGE 0 SPORULATION PROTEIN A HOMOLOG"/>
    <property type="match status" value="1"/>
</dbReference>
<dbReference type="EMBL" id="UFYW01000001">
    <property type="protein sequence ID" value="STD84426.1"/>
    <property type="molecule type" value="Genomic_DNA"/>
</dbReference>
<keyword evidence="8" id="KW-0238">DNA-binding</keyword>
<dbReference type="InterPro" id="IPR011006">
    <property type="entry name" value="CheY-like_superfamily"/>
</dbReference>
<dbReference type="EMBL" id="JARPZN010000014">
    <property type="protein sequence ID" value="MDT2691399.1"/>
    <property type="molecule type" value="Genomic_DNA"/>
</dbReference>
<dbReference type="GO" id="GO:0000156">
    <property type="term" value="F:phosphorelay response regulator activity"/>
    <property type="evidence" value="ECO:0007669"/>
    <property type="project" value="InterPro"/>
</dbReference>
<dbReference type="InterPro" id="IPR007492">
    <property type="entry name" value="LytTR_DNA-bd_dom"/>
</dbReference>
<reference evidence="8" key="2">
    <citation type="submission" date="2023-03" db="EMBL/GenBank/DDBJ databases">
        <authorList>
            <person name="Shen W."/>
            <person name="Cai J."/>
        </authorList>
    </citation>
    <scope>NUCLEOTIDE SEQUENCE</scope>
    <source>
        <strain evidence="8">K69-2</strain>
    </source>
</reference>
<comment type="function">
    <text evidence="4">Required for high-level post-exponential phase expression of a series of secreted proteins.</text>
</comment>
<evidence type="ECO:0000256" key="3">
    <source>
        <dbReference type="ARBA" id="ARBA00023159"/>
    </source>
</evidence>
<evidence type="ECO:0000259" key="6">
    <source>
        <dbReference type="PROSITE" id="PS50110"/>
    </source>
</evidence>
<organism evidence="9 10">
    <name type="scientific">Enterococcus gallinarum</name>
    <dbReference type="NCBI Taxonomy" id="1353"/>
    <lineage>
        <taxon>Bacteria</taxon>
        <taxon>Bacillati</taxon>
        <taxon>Bacillota</taxon>
        <taxon>Bacilli</taxon>
        <taxon>Lactobacillales</taxon>
        <taxon>Enterococcaceae</taxon>
        <taxon>Enterococcus</taxon>
    </lineage>
</organism>
<evidence type="ECO:0000256" key="1">
    <source>
        <dbReference type="ARBA" id="ARBA00022490"/>
    </source>
</evidence>
<evidence type="ECO:0000313" key="9">
    <source>
        <dbReference type="EMBL" id="STD84426.1"/>
    </source>
</evidence>
<reference evidence="9 10" key="1">
    <citation type="submission" date="2018-06" db="EMBL/GenBank/DDBJ databases">
        <authorList>
            <consortium name="Pathogen Informatics"/>
            <person name="Doyle S."/>
        </authorList>
    </citation>
    <scope>NUCLEOTIDE SEQUENCE [LARGE SCALE GENOMIC DNA]</scope>
    <source>
        <strain evidence="9 10">NCTC12360</strain>
    </source>
</reference>
<dbReference type="GO" id="GO:0003677">
    <property type="term" value="F:DNA binding"/>
    <property type="evidence" value="ECO:0007669"/>
    <property type="project" value="UniProtKB-KW"/>
</dbReference>
<evidence type="ECO:0000256" key="4">
    <source>
        <dbReference type="ARBA" id="ARBA00037164"/>
    </source>
</evidence>
<dbReference type="RefSeq" id="WP_010817846.1">
    <property type="nucleotide sequence ID" value="NZ_JAMXHF010000020.1"/>
</dbReference>
<gene>
    <name evidence="9" type="primary">agrA</name>
    <name evidence="9" type="ORF">NCTC12360_02964</name>
    <name evidence="8" type="ORF">P7E30_14580</name>
</gene>
<dbReference type="AlphaFoldDB" id="A0A376H2C4"/>
<dbReference type="PROSITE" id="PS50930">
    <property type="entry name" value="HTH_LYTTR"/>
    <property type="match status" value="1"/>
</dbReference>
<proteinExistence type="predicted"/>
<dbReference type="Pfam" id="PF00072">
    <property type="entry name" value="Response_reg"/>
    <property type="match status" value="1"/>
</dbReference>